<accession>A0AAD7RXG9</accession>
<reference evidence="5" key="1">
    <citation type="journal article" date="2023" name="Science">
        <title>Genome structures resolve the early diversification of teleost fishes.</title>
        <authorList>
            <person name="Parey E."/>
            <person name="Louis A."/>
            <person name="Montfort J."/>
            <person name="Bouchez O."/>
            <person name="Roques C."/>
            <person name="Iampietro C."/>
            <person name="Lluch J."/>
            <person name="Castinel A."/>
            <person name="Donnadieu C."/>
            <person name="Desvignes T."/>
            <person name="Floi Bucao C."/>
            <person name="Jouanno E."/>
            <person name="Wen M."/>
            <person name="Mejri S."/>
            <person name="Dirks R."/>
            <person name="Jansen H."/>
            <person name="Henkel C."/>
            <person name="Chen W.J."/>
            <person name="Zahm M."/>
            <person name="Cabau C."/>
            <person name="Klopp C."/>
            <person name="Thompson A.W."/>
            <person name="Robinson-Rechavi M."/>
            <person name="Braasch I."/>
            <person name="Lecointre G."/>
            <person name="Bobe J."/>
            <person name="Postlethwait J.H."/>
            <person name="Berthelot C."/>
            <person name="Roest Crollius H."/>
            <person name="Guiguen Y."/>
        </authorList>
    </citation>
    <scope>NUCLEOTIDE SEQUENCE</scope>
    <source>
        <strain evidence="5">NC1722</strain>
    </source>
</reference>
<evidence type="ECO:0000259" key="4">
    <source>
        <dbReference type="Pfam" id="PF02463"/>
    </source>
</evidence>
<dbReference type="Gene3D" id="3.40.50.300">
    <property type="entry name" value="P-loop containing nucleotide triphosphate hydrolases"/>
    <property type="match status" value="1"/>
</dbReference>
<dbReference type="PANTHER" id="PTHR18937:SF147">
    <property type="entry name" value="STRUCTURAL MAINTENANCE OF CHROMOSOMES PROTEIN 1B"/>
    <property type="match status" value="1"/>
</dbReference>
<dbReference type="InterPro" id="IPR027417">
    <property type="entry name" value="P-loop_NTPase"/>
</dbReference>
<gene>
    <name evidence="5" type="ORF">AAFF_G00077740</name>
</gene>
<keyword evidence="3" id="KW-0158">Chromosome</keyword>
<dbReference type="GO" id="GO:0007062">
    <property type="term" value="P:sister chromatid cohesion"/>
    <property type="evidence" value="ECO:0007669"/>
    <property type="project" value="TreeGrafter"/>
</dbReference>
<protein>
    <recommendedName>
        <fullName evidence="4">RecF/RecN/SMC N-terminal domain-containing protein</fullName>
    </recommendedName>
</protein>
<keyword evidence="6" id="KW-1185">Reference proteome</keyword>
<name>A0AAD7RXG9_9TELE</name>
<proteinExistence type="predicted"/>
<dbReference type="InterPro" id="IPR003395">
    <property type="entry name" value="RecF/RecN/SMC_N"/>
</dbReference>
<dbReference type="GO" id="GO:0005634">
    <property type="term" value="C:nucleus"/>
    <property type="evidence" value="ECO:0007669"/>
    <property type="project" value="UniProtKB-SubCell"/>
</dbReference>
<evidence type="ECO:0000256" key="3">
    <source>
        <dbReference type="ARBA" id="ARBA00022454"/>
    </source>
</evidence>
<dbReference type="SUPFAM" id="SSF52540">
    <property type="entry name" value="P-loop containing nucleoside triphosphate hydrolases"/>
    <property type="match status" value="1"/>
</dbReference>
<evidence type="ECO:0000256" key="1">
    <source>
        <dbReference type="ARBA" id="ARBA00004123"/>
    </source>
</evidence>
<dbReference type="Proteomes" id="UP001221898">
    <property type="component" value="Unassembled WGS sequence"/>
</dbReference>
<organism evidence="5 6">
    <name type="scientific">Aldrovandia affinis</name>
    <dbReference type="NCBI Taxonomy" id="143900"/>
    <lineage>
        <taxon>Eukaryota</taxon>
        <taxon>Metazoa</taxon>
        <taxon>Chordata</taxon>
        <taxon>Craniata</taxon>
        <taxon>Vertebrata</taxon>
        <taxon>Euteleostomi</taxon>
        <taxon>Actinopterygii</taxon>
        <taxon>Neopterygii</taxon>
        <taxon>Teleostei</taxon>
        <taxon>Notacanthiformes</taxon>
        <taxon>Halosauridae</taxon>
        <taxon>Aldrovandia</taxon>
    </lineage>
</organism>
<dbReference type="PANTHER" id="PTHR18937">
    <property type="entry name" value="STRUCTURAL MAINTENANCE OF CHROMOSOMES SMC FAMILY MEMBER"/>
    <property type="match status" value="1"/>
</dbReference>
<sequence length="101" mass="11040">MDALSFVMGERAANLRVKRTKDLIHGAHIGKPAAATASVTMRYCEDNGEELSFCRIIAGSSSEYRINGIQVPHTKYTAKLESIGVLVKARNCLVFQASHCN</sequence>
<evidence type="ECO:0000256" key="2">
    <source>
        <dbReference type="ARBA" id="ARBA00004286"/>
    </source>
</evidence>
<dbReference type="Pfam" id="PF02463">
    <property type="entry name" value="SMC_N"/>
    <property type="match status" value="1"/>
</dbReference>
<dbReference type="GO" id="GO:0030893">
    <property type="term" value="C:meiotic cohesin complex"/>
    <property type="evidence" value="ECO:0007669"/>
    <property type="project" value="TreeGrafter"/>
</dbReference>
<evidence type="ECO:0000313" key="6">
    <source>
        <dbReference type="Proteomes" id="UP001221898"/>
    </source>
</evidence>
<dbReference type="GO" id="GO:0003677">
    <property type="term" value="F:DNA binding"/>
    <property type="evidence" value="ECO:0007669"/>
    <property type="project" value="TreeGrafter"/>
</dbReference>
<dbReference type="EMBL" id="JAINUG010000148">
    <property type="protein sequence ID" value="KAJ8392206.1"/>
    <property type="molecule type" value="Genomic_DNA"/>
</dbReference>
<comment type="caution">
    <text evidence="5">The sequence shown here is derived from an EMBL/GenBank/DDBJ whole genome shotgun (WGS) entry which is preliminary data.</text>
</comment>
<dbReference type="AlphaFoldDB" id="A0AAD7RXG9"/>
<feature type="domain" description="RecF/RecN/SMC N-terminal" evidence="4">
    <location>
        <begin position="1"/>
        <end position="85"/>
    </location>
</feature>
<evidence type="ECO:0000313" key="5">
    <source>
        <dbReference type="EMBL" id="KAJ8392206.1"/>
    </source>
</evidence>
<comment type="subcellular location">
    <subcellularLocation>
        <location evidence="2">Chromosome</location>
    </subcellularLocation>
    <subcellularLocation>
        <location evidence="1">Nucleus</location>
    </subcellularLocation>
</comment>